<dbReference type="Pfam" id="PF00149">
    <property type="entry name" value="Metallophos"/>
    <property type="match status" value="1"/>
</dbReference>
<evidence type="ECO:0000259" key="1">
    <source>
        <dbReference type="Pfam" id="PF00149"/>
    </source>
</evidence>
<dbReference type="Proteomes" id="UP000309544">
    <property type="component" value="Unassembled WGS sequence"/>
</dbReference>
<gene>
    <name evidence="2" type="ORF">FGF68_06390</name>
</gene>
<dbReference type="PANTHER" id="PTHR42850:SF4">
    <property type="entry name" value="ZINC-DEPENDENT ENDOPOLYPHOSPHATASE"/>
    <property type="match status" value="1"/>
</dbReference>
<keyword evidence="3" id="KW-1185">Reference proteome</keyword>
<dbReference type="CDD" id="cd00144">
    <property type="entry name" value="MPP_PPP_family"/>
    <property type="match status" value="1"/>
</dbReference>
<dbReference type="GO" id="GO:0008803">
    <property type="term" value="F:bis(5'-nucleosyl)-tetraphosphatase (symmetrical) activity"/>
    <property type="evidence" value="ECO:0007669"/>
    <property type="project" value="TreeGrafter"/>
</dbReference>
<dbReference type="EMBL" id="VDCI01000004">
    <property type="protein sequence ID" value="TNJ36688.1"/>
    <property type="molecule type" value="Genomic_DNA"/>
</dbReference>
<protein>
    <submittedName>
        <fullName evidence="2">Serine/threonine protein phosphatase</fullName>
    </submittedName>
</protein>
<dbReference type="RefSeq" id="WP_139626585.1">
    <property type="nucleotide sequence ID" value="NZ_VDCI01000004.1"/>
</dbReference>
<dbReference type="InterPro" id="IPR029052">
    <property type="entry name" value="Metallo-depent_PP-like"/>
</dbReference>
<dbReference type="InterPro" id="IPR004843">
    <property type="entry name" value="Calcineurin-like_PHP"/>
</dbReference>
<feature type="domain" description="Calcineurin-like phosphoesterase" evidence="1">
    <location>
        <begin position="13"/>
        <end position="190"/>
    </location>
</feature>
<dbReference type="AlphaFoldDB" id="A0A5C4S0G3"/>
<evidence type="ECO:0000313" key="2">
    <source>
        <dbReference type="EMBL" id="TNJ36688.1"/>
    </source>
</evidence>
<comment type="caution">
    <text evidence="2">The sequence shown here is derived from an EMBL/GenBank/DDBJ whole genome shotgun (WGS) entry which is preliminary data.</text>
</comment>
<dbReference type="GO" id="GO:0005737">
    <property type="term" value="C:cytoplasm"/>
    <property type="evidence" value="ECO:0007669"/>
    <property type="project" value="TreeGrafter"/>
</dbReference>
<accession>A0A5C4S0G3</accession>
<name>A0A5C4S0G3_PROVB</name>
<evidence type="ECO:0000313" key="3">
    <source>
        <dbReference type="Proteomes" id="UP000309544"/>
    </source>
</evidence>
<proteinExistence type="predicted"/>
<dbReference type="Gene3D" id="3.60.21.10">
    <property type="match status" value="1"/>
</dbReference>
<dbReference type="GO" id="GO:0110154">
    <property type="term" value="P:RNA decapping"/>
    <property type="evidence" value="ECO:0007669"/>
    <property type="project" value="TreeGrafter"/>
</dbReference>
<dbReference type="SUPFAM" id="SSF56300">
    <property type="entry name" value="Metallo-dependent phosphatases"/>
    <property type="match status" value="1"/>
</dbReference>
<dbReference type="GO" id="GO:0016791">
    <property type="term" value="F:phosphatase activity"/>
    <property type="evidence" value="ECO:0007669"/>
    <property type="project" value="TreeGrafter"/>
</dbReference>
<reference evidence="2 3" key="1">
    <citation type="submission" date="2019-05" db="EMBL/GenBank/DDBJ databases">
        <title>Draft Whole-Genome sequence of the green sulfur bacterium Prosthecochloris vibrioformis DSM 260.</title>
        <authorList>
            <person name="Meyer T.E."/>
            <person name="Kyndt J.A."/>
        </authorList>
    </citation>
    <scope>NUCLEOTIDE SEQUENCE [LARGE SCALE GENOMIC DNA]</scope>
    <source>
        <strain evidence="2 3">DSM 260</strain>
    </source>
</reference>
<dbReference type="PANTHER" id="PTHR42850">
    <property type="entry name" value="METALLOPHOSPHOESTERASE"/>
    <property type="match status" value="1"/>
</dbReference>
<sequence>MTTDNPPIQAQQRIIAIGDIHGCPHTLDALLRKISPQQEDLLVFLGDYIDRGPSTRETIDRLIELRDTMQCCFIMGNHEQMLIDSLERADPSVWLDNGGTATLASYNLEDPSQIPARHLDFIRSCSYFHETPEFIFVHGGLDPEMTVRDNLAFLQPQAYCWMRRHLEPQFLQQSSKRWEKTVVCAHTPTEEVILHERLISIDTGCVYTNRIGLGKLTAVVLPERHILQEENLDIESA</sequence>
<dbReference type="InterPro" id="IPR050126">
    <property type="entry name" value="Ap4A_hydrolase"/>
</dbReference>
<organism evidence="2 3">
    <name type="scientific">Prosthecochloris vibrioformis</name>
    <name type="common">Chlorobium vibrioforme</name>
    <dbReference type="NCBI Taxonomy" id="1098"/>
    <lineage>
        <taxon>Bacteria</taxon>
        <taxon>Pseudomonadati</taxon>
        <taxon>Chlorobiota</taxon>
        <taxon>Chlorobiia</taxon>
        <taxon>Chlorobiales</taxon>
        <taxon>Chlorobiaceae</taxon>
        <taxon>Prosthecochloris</taxon>
    </lineage>
</organism>